<name>A0ABT4YW79_9VIBR</name>
<keyword evidence="2" id="KW-1185">Reference proteome</keyword>
<reference evidence="1 2" key="1">
    <citation type="submission" date="2023-01" db="EMBL/GenBank/DDBJ databases">
        <title>Vibrio sp. KJ40-1 sp.nov, isolated from marine algae.</title>
        <authorList>
            <person name="Butt M."/>
            <person name="Kim J.M.J."/>
            <person name="Jeon C.O.C."/>
        </authorList>
    </citation>
    <scope>NUCLEOTIDE SEQUENCE [LARGE SCALE GENOMIC DNA]</scope>
    <source>
        <strain evidence="1 2">KJ40-1</strain>
    </source>
</reference>
<proteinExistence type="predicted"/>
<evidence type="ECO:0008006" key="3">
    <source>
        <dbReference type="Google" id="ProtNLM"/>
    </source>
</evidence>
<dbReference type="Proteomes" id="UP001210678">
    <property type="component" value="Unassembled WGS sequence"/>
</dbReference>
<comment type="caution">
    <text evidence="1">The sequence shown here is derived from an EMBL/GenBank/DDBJ whole genome shotgun (WGS) entry which is preliminary data.</text>
</comment>
<evidence type="ECO:0000313" key="2">
    <source>
        <dbReference type="Proteomes" id="UP001210678"/>
    </source>
</evidence>
<dbReference type="RefSeq" id="WP_272139689.1">
    <property type="nucleotide sequence ID" value="NZ_JAQLOI010000003.1"/>
</dbReference>
<organism evidence="1 2">
    <name type="scientific">Vibrio algarum</name>
    <dbReference type="NCBI Taxonomy" id="3020714"/>
    <lineage>
        <taxon>Bacteria</taxon>
        <taxon>Pseudomonadati</taxon>
        <taxon>Pseudomonadota</taxon>
        <taxon>Gammaproteobacteria</taxon>
        <taxon>Vibrionales</taxon>
        <taxon>Vibrionaceae</taxon>
        <taxon>Vibrio</taxon>
    </lineage>
</organism>
<evidence type="ECO:0000313" key="1">
    <source>
        <dbReference type="EMBL" id="MDB1125725.1"/>
    </source>
</evidence>
<sequence length="86" mass="9846">MKQTTRKEQPENHCLVFDPIPFFGGSKVATQEALNQCHSDDVFFTVLTVNPSCWQKEFSLNTHQIKLIHLKAPKFFSRQAMGCDFG</sequence>
<dbReference type="EMBL" id="JAQLOI010000003">
    <property type="protein sequence ID" value="MDB1125725.1"/>
    <property type="molecule type" value="Genomic_DNA"/>
</dbReference>
<protein>
    <recommendedName>
        <fullName evidence="3">Glycosyltransferase</fullName>
    </recommendedName>
</protein>
<gene>
    <name evidence="1" type="ORF">PGX00_19515</name>
</gene>
<accession>A0ABT4YW79</accession>